<protein>
    <submittedName>
        <fullName evidence="2">Uncharacterized protein</fullName>
    </submittedName>
</protein>
<dbReference type="Proteomes" id="UP000248863">
    <property type="component" value="Unassembled WGS sequence"/>
</dbReference>
<dbReference type="EMBL" id="NPEU01000130">
    <property type="protein sequence ID" value="RAI38358.1"/>
    <property type="molecule type" value="Genomic_DNA"/>
</dbReference>
<evidence type="ECO:0000256" key="1">
    <source>
        <dbReference type="SAM" id="Phobius"/>
    </source>
</evidence>
<sequence>MVATVAGGLWLATPTALDSAGLLLDQNNPVRLADRAVDKALTPEVARREIEAALAAGDAELAQSFAELAQSRAITLDPGLLARVAAAGTASAQAARSAKSFGMGLVTGEPEDGAGLAGTLLGDLFVFGDIRDAVREGGRLATGAEADELVLGLACVGLAVTAGTYVSLGAAAPARAGVSVVKAAWKTGKMGAGLVAFTARSLRGVVDLAQARRAVSGTALLQPATAARGLKAAVKLDKAEPLVDLVRDAGKVQAKAGTRAALDGLKLAEGPKDVARLAKIAEKNGGKTRAILKLGGRAALVLTTGAMTLFNWSFSALMSLIWALVLVKSLTERATRRVFAFSKKRRARKAARAAAALSLTPRTATQPA</sequence>
<gene>
    <name evidence="2" type="ORF">CH338_13005</name>
</gene>
<dbReference type="AlphaFoldDB" id="A0A327KSJ7"/>
<evidence type="ECO:0000313" key="3">
    <source>
        <dbReference type="Proteomes" id="UP000248863"/>
    </source>
</evidence>
<keyword evidence="1" id="KW-1133">Transmembrane helix</keyword>
<reference evidence="2 3" key="1">
    <citation type="submission" date="2017-07" db="EMBL/GenBank/DDBJ databases">
        <title>Draft Genome Sequences of Select Purple Nonsulfur Bacteria.</title>
        <authorList>
            <person name="Lasarre B."/>
            <person name="Mckinlay J.B."/>
        </authorList>
    </citation>
    <scope>NUCLEOTIDE SEQUENCE [LARGE SCALE GENOMIC DNA]</scope>
    <source>
        <strain evidence="2 3">DSM 11907</strain>
    </source>
</reference>
<name>A0A327KSJ7_9BRAD</name>
<keyword evidence="1" id="KW-0472">Membrane</keyword>
<proteinExistence type="predicted"/>
<evidence type="ECO:0000313" key="2">
    <source>
        <dbReference type="EMBL" id="RAI38358.1"/>
    </source>
</evidence>
<keyword evidence="3" id="KW-1185">Reference proteome</keyword>
<feature type="transmembrane region" description="Helical" evidence="1">
    <location>
        <begin position="309"/>
        <end position="327"/>
    </location>
</feature>
<comment type="caution">
    <text evidence="2">The sequence shown here is derived from an EMBL/GenBank/DDBJ whole genome shotgun (WGS) entry which is preliminary data.</text>
</comment>
<keyword evidence="1" id="KW-0812">Transmembrane</keyword>
<organism evidence="2 3">
    <name type="scientific">Rhodoplanes elegans</name>
    <dbReference type="NCBI Taxonomy" id="29408"/>
    <lineage>
        <taxon>Bacteria</taxon>
        <taxon>Pseudomonadati</taxon>
        <taxon>Pseudomonadota</taxon>
        <taxon>Alphaproteobacteria</taxon>
        <taxon>Hyphomicrobiales</taxon>
        <taxon>Nitrobacteraceae</taxon>
        <taxon>Rhodoplanes</taxon>
    </lineage>
</organism>
<accession>A0A327KSJ7</accession>